<keyword evidence="2" id="KW-1185">Reference proteome</keyword>
<dbReference type="GO" id="GO:0005743">
    <property type="term" value="C:mitochondrial inner membrane"/>
    <property type="evidence" value="ECO:0007669"/>
    <property type="project" value="InterPro"/>
</dbReference>
<dbReference type="EMBL" id="LXQA010004728">
    <property type="protein sequence ID" value="MCH83149.1"/>
    <property type="molecule type" value="Genomic_DNA"/>
</dbReference>
<name>A0A392M7D3_9FABA</name>
<protein>
    <submittedName>
        <fullName evidence="1">LETM1-like protein</fullName>
    </submittedName>
</protein>
<reference evidence="1 2" key="1">
    <citation type="journal article" date="2018" name="Front. Plant Sci.">
        <title>Red Clover (Trifolium pratense) and Zigzag Clover (T. medium) - A Picture of Genomic Similarities and Differences.</title>
        <authorList>
            <person name="Dluhosova J."/>
            <person name="Istvanek J."/>
            <person name="Nedelnik J."/>
            <person name="Repkova J."/>
        </authorList>
    </citation>
    <scope>NUCLEOTIDE SEQUENCE [LARGE SCALE GENOMIC DNA]</scope>
    <source>
        <strain evidence="2">cv. 10/8</strain>
        <tissue evidence="1">Leaf</tissue>
    </source>
</reference>
<gene>
    <name evidence="1" type="ORF">A2U01_0003964</name>
</gene>
<dbReference type="GO" id="GO:0030003">
    <property type="term" value="P:intracellular monoatomic cation homeostasis"/>
    <property type="evidence" value="ECO:0007669"/>
    <property type="project" value="TreeGrafter"/>
</dbReference>
<comment type="caution">
    <text evidence="1">The sequence shown here is derived from an EMBL/GenBank/DDBJ whole genome shotgun (WGS) entry which is preliminary data.</text>
</comment>
<accession>A0A392M7D3</accession>
<dbReference type="AlphaFoldDB" id="A0A392M7D3"/>
<proteinExistence type="predicted"/>
<dbReference type="InterPro" id="IPR044202">
    <property type="entry name" value="LETM1/MDM38-like"/>
</dbReference>
<feature type="non-terminal residue" evidence="1">
    <location>
        <position position="1"/>
    </location>
</feature>
<dbReference type="PANTHER" id="PTHR14009">
    <property type="entry name" value="LEUCINE ZIPPER-EF-HAND CONTAINING TRANSMEMBRANE PROTEIN"/>
    <property type="match status" value="1"/>
</dbReference>
<evidence type="ECO:0000313" key="1">
    <source>
        <dbReference type="EMBL" id="MCH83149.1"/>
    </source>
</evidence>
<evidence type="ECO:0000313" key="2">
    <source>
        <dbReference type="Proteomes" id="UP000265520"/>
    </source>
</evidence>
<organism evidence="1 2">
    <name type="scientific">Trifolium medium</name>
    <dbReference type="NCBI Taxonomy" id="97028"/>
    <lineage>
        <taxon>Eukaryota</taxon>
        <taxon>Viridiplantae</taxon>
        <taxon>Streptophyta</taxon>
        <taxon>Embryophyta</taxon>
        <taxon>Tracheophyta</taxon>
        <taxon>Spermatophyta</taxon>
        <taxon>Magnoliopsida</taxon>
        <taxon>eudicotyledons</taxon>
        <taxon>Gunneridae</taxon>
        <taxon>Pentapetalae</taxon>
        <taxon>rosids</taxon>
        <taxon>fabids</taxon>
        <taxon>Fabales</taxon>
        <taxon>Fabaceae</taxon>
        <taxon>Papilionoideae</taxon>
        <taxon>50 kb inversion clade</taxon>
        <taxon>NPAAA clade</taxon>
        <taxon>Hologalegina</taxon>
        <taxon>IRL clade</taxon>
        <taxon>Trifolieae</taxon>
        <taxon>Trifolium</taxon>
    </lineage>
</organism>
<dbReference type="PANTHER" id="PTHR14009:SF9">
    <property type="entry name" value="LETM1-LIKE PROTEIN"/>
    <property type="match status" value="1"/>
</dbReference>
<dbReference type="Proteomes" id="UP000265520">
    <property type="component" value="Unassembled WGS sequence"/>
</dbReference>
<sequence>KLGNVIEPSTSNDGIVDPEASETHRFEHPRNELIELERRESVLMDDGARYSDDAGDQMVQVQKEGNIIKKSLSKLKETGTDVWQGTQLLAIDAAAAMGLLRRILMRDELTDKEKKTLKRTLTDMASVIPIGFLMLLPKVIFAYNNESLSSTV</sequence>